<organism evidence="1 2">
    <name type="scientific">Jimgerdemannia flammicorona</name>
    <dbReference type="NCBI Taxonomy" id="994334"/>
    <lineage>
        <taxon>Eukaryota</taxon>
        <taxon>Fungi</taxon>
        <taxon>Fungi incertae sedis</taxon>
        <taxon>Mucoromycota</taxon>
        <taxon>Mucoromycotina</taxon>
        <taxon>Endogonomycetes</taxon>
        <taxon>Endogonales</taxon>
        <taxon>Endogonaceae</taxon>
        <taxon>Jimgerdemannia</taxon>
    </lineage>
</organism>
<dbReference type="AlphaFoldDB" id="A0A433DL06"/>
<evidence type="ECO:0000313" key="1">
    <source>
        <dbReference type="EMBL" id="RUP51540.1"/>
    </source>
</evidence>
<sequence length="292" mass="33153">MMHYREITKAFAEGLLPLGFDLVSAFPVQRYNTSILPTYRLPTFGRESTPSTPSTPTTLGILVANTRHLWPIFLRHLRNRDQAGDSWEADSDPLDKYTRATVERAAVAVLSPGGIRFEIRYSDMAERQVVAFQRLAHETAGIYYNEKCHLNVHEKFGAWIALRAVVVIDYPGPANTSALFPSPFNPYPSADSLLEDKTTHLRSVIASSDSGAKAGISRNWRAWVELRDLASGFLDEEARRRWRYDQGEIEYHYTASKAVLRRYGSRMMEPKTIDPKTVDQVYLSGLQRANNR</sequence>
<protein>
    <recommendedName>
        <fullName evidence="3">Cyanocobalamin reductase (cyanide-eliminating)</fullName>
    </recommendedName>
</protein>
<proteinExistence type="predicted"/>
<evidence type="ECO:0000313" key="2">
    <source>
        <dbReference type="Proteomes" id="UP000268093"/>
    </source>
</evidence>
<name>A0A433DL06_9FUNG</name>
<gene>
    <name evidence="1" type="ORF">BC936DRAFT_147489</name>
</gene>
<comment type="caution">
    <text evidence="1">The sequence shown here is derived from an EMBL/GenBank/DDBJ whole genome shotgun (WGS) entry which is preliminary data.</text>
</comment>
<keyword evidence="2" id="KW-1185">Reference proteome</keyword>
<evidence type="ECO:0008006" key="3">
    <source>
        <dbReference type="Google" id="ProtNLM"/>
    </source>
</evidence>
<dbReference type="OrthoDB" id="409189at2759"/>
<accession>A0A433DL06</accession>
<dbReference type="Proteomes" id="UP000268093">
    <property type="component" value="Unassembled WGS sequence"/>
</dbReference>
<reference evidence="1 2" key="1">
    <citation type="journal article" date="2018" name="New Phytol.">
        <title>Phylogenomics of Endogonaceae and evolution of mycorrhizas within Mucoromycota.</title>
        <authorList>
            <person name="Chang Y."/>
            <person name="Desiro A."/>
            <person name="Na H."/>
            <person name="Sandor L."/>
            <person name="Lipzen A."/>
            <person name="Clum A."/>
            <person name="Barry K."/>
            <person name="Grigoriev I.V."/>
            <person name="Martin F.M."/>
            <person name="Stajich J.E."/>
            <person name="Smith M.E."/>
            <person name="Bonito G."/>
            <person name="Spatafora J.W."/>
        </authorList>
    </citation>
    <scope>NUCLEOTIDE SEQUENCE [LARGE SCALE GENOMIC DNA]</scope>
    <source>
        <strain evidence="1 2">GMNB39</strain>
    </source>
</reference>
<dbReference type="EMBL" id="RBNI01000650">
    <property type="protein sequence ID" value="RUP51540.1"/>
    <property type="molecule type" value="Genomic_DNA"/>
</dbReference>